<feature type="compositionally biased region" description="Basic and acidic residues" evidence="1">
    <location>
        <begin position="60"/>
        <end position="70"/>
    </location>
</feature>
<dbReference type="EMBL" id="CAJJDM010000007">
    <property type="protein sequence ID" value="CAD8046416.1"/>
    <property type="molecule type" value="Genomic_DNA"/>
</dbReference>
<feature type="region of interest" description="Disordered" evidence="1">
    <location>
        <begin position="1"/>
        <end position="26"/>
    </location>
</feature>
<proteinExistence type="predicted"/>
<evidence type="ECO:0000313" key="2">
    <source>
        <dbReference type="EMBL" id="CAD8046416.1"/>
    </source>
</evidence>
<feature type="compositionally biased region" description="Basic and acidic residues" evidence="1">
    <location>
        <begin position="40"/>
        <end position="52"/>
    </location>
</feature>
<feature type="compositionally biased region" description="Basic and acidic residues" evidence="1">
    <location>
        <begin position="1"/>
        <end position="12"/>
    </location>
</feature>
<sequence>MHRENNCDDKSRSRSRSKSSKRYIQHNQVQNCIEVKNQKEENDQQIDNKECISHNSSPIRKQEELHKSDQFNKENKEEYKIFDQIQCINLESKNQFQIQFENQEQGESKFLSMSLPYQEIKINQKMILNKQPSQLITINDSSQEEDQNVQSIQYQGSSHLHHQQFDNNRKRLLRNGKLLQKLRIQRPLIKRTYQYVKQIKQKKQSFECIDLTNDDYIQSFFGLNHPMLLSSMNYHKKILFELVEPYEYQCGNFMISLGINSHYTAIVTLPNLSQTKSIYYLFMMFKFDSKNIYCMVPEDDQTTLLVSSNIQSLYYYCNSNYQKKKNNNTTFIESTLKYKFPYIYPPLIRKFIVSYLKNDSQILYHINYDSHATQLAIEDYYWDNPGHLITGTSHPILKMLLLKSQNNQIPQYYDKFINAPLYEGQFSLKACLQQNGNLIVVERRFLSPFSHGFHNIKIEINRTTNLIVMKQNGKNYEIQSKSIQLFWNEVLSKYLQLYHSKQLYNYFVDIINQDKKILEKYQKWNQLYQYMSKSNQLKSNKSNDNIIILNDKKFFCYSIEKIKNGNNIKYQ</sequence>
<accession>A0A8S1K2F3</accession>
<dbReference type="OMA" id="LAEPYEY"/>
<dbReference type="Proteomes" id="UP000688137">
    <property type="component" value="Unassembled WGS sequence"/>
</dbReference>
<evidence type="ECO:0000313" key="3">
    <source>
        <dbReference type="Proteomes" id="UP000688137"/>
    </source>
</evidence>
<organism evidence="2 3">
    <name type="scientific">Paramecium primaurelia</name>
    <dbReference type="NCBI Taxonomy" id="5886"/>
    <lineage>
        <taxon>Eukaryota</taxon>
        <taxon>Sar</taxon>
        <taxon>Alveolata</taxon>
        <taxon>Ciliophora</taxon>
        <taxon>Intramacronucleata</taxon>
        <taxon>Oligohymenophorea</taxon>
        <taxon>Peniculida</taxon>
        <taxon>Parameciidae</taxon>
        <taxon>Paramecium</taxon>
    </lineage>
</organism>
<evidence type="ECO:0000256" key="1">
    <source>
        <dbReference type="SAM" id="MobiDB-lite"/>
    </source>
</evidence>
<reference evidence="2" key="1">
    <citation type="submission" date="2021-01" db="EMBL/GenBank/DDBJ databases">
        <authorList>
            <consortium name="Genoscope - CEA"/>
            <person name="William W."/>
        </authorList>
    </citation>
    <scope>NUCLEOTIDE SEQUENCE</scope>
</reference>
<feature type="region of interest" description="Disordered" evidence="1">
    <location>
        <begin position="40"/>
        <end position="70"/>
    </location>
</feature>
<dbReference type="AlphaFoldDB" id="A0A8S1K2F3"/>
<name>A0A8S1K2F3_PARPR</name>
<keyword evidence="3" id="KW-1185">Reference proteome</keyword>
<feature type="compositionally biased region" description="Basic residues" evidence="1">
    <location>
        <begin position="13"/>
        <end position="24"/>
    </location>
</feature>
<comment type="caution">
    <text evidence="2">The sequence shown here is derived from an EMBL/GenBank/DDBJ whole genome shotgun (WGS) entry which is preliminary data.</text>
</comment>
<protein>
    <submittedName>
        <fullName evidence="2">Uncharacterized protein</fullName>
    </submittedName>
</protein>
<gene>
    <name evidence="2" type="ORF">PPRIM_AZ9-3.1.T0100341</name>
</gene>